<dbReference type="EMBL" id="JACHHQ010000003">
    <property type="protein sequence ID" value="MBB5199972.1"/>
    <property type="molecule type" value="Genomic_DNA"/>
</dbReference>
<evidence type="ECO:0000313" key="2">
    <source>
        <dbReference type="EMBL" id="MBB5199972.1"/>
    </source>
</evidence>
<dbReference type="AlphaFoldDB" id="A0A840RS36"/>
<dbReference type="PANTHER" id="PTHR30037:SF4">
    <property type="entry name" value="DNA-3-METHYLADENINE GLYCOSYLASE I"/>
    <property type="match status" value="1"/>
</dbReference>
<feature type="binding site" evidence="1">
    <location>
        <position position="301"/>
    </location>
    <ligand>
        <name>Zn(2+)</name>
        <dbReference type="ChEBI" id="CHEBI:29105"/>
    </ligand>
</feature>
<dbReference type="Gene3D" id="1.10.340.30">
    <property type="entry name" value="Hypothetical protein, domain 2"/>
    <property type="match status" value="1"/>
</dbReference>
<protein>
    <submittedName>
        <fullName evidence="2">DNA-3-methyladenine glycosylase I</fullName>
    </submittedName>
</protein>
<keyword evidence="1" id="KW-0862">Zinc</keyword>
<dbReference type="InterPro" id="IPR052891">
    <property type="entry name" value="DNA-3mA_glycosylase"/>
</dbReference>
<sequence>MVVTVIIGANADARFDIYINANIDIIKQDVSDGGEYKASTISEQRQKRNNTATYFESTQRIIFPKFCLIIAYLLRTIVQPPPHNYRHAPMTINSVKAKEALDEIASHDIKSISDGGSIAPTNPRCGWVNLKNPLYLRYHDEEWGVPCHDETRLFEMLNLEGAQAGLSWETVLNKRENYRVAFDCWDAKKIARYDADKVAELMANAGIIRNRLKIAATINNAKAYLQLCKEVGGLDAFLWAYVEGRPLQGNWFNGNPSPAKTPLSDQISKDLLKRGFKFVGSTIIYAYLQGVGLIDDHTTECFRHHAAGK</sequence>
<reference evidence="2 3" key="1">
    <citation type="submission" date="2020-08" db="EMBL/GenBank/DDBJ databases">
        <title>Genomic Encyclopedia of Type Strains, Phase IV (KMG-IV): sequencing the most valuable type-strain genomes for metagenomic binning, comparative biology and taxonomic classification.</title>
        <authorList>
            <person name="Goeker M."/>
        </authorList>
    </citation>
    <scope>NUCLEOTIDE SEQUENCE [LARGE SCALE GENOMIC DNA]</scope>
    <source>
        <strain evidence="2 3">DSM 23240</strain>
    </source>
</reference>
<evidence type="ECO:0000256" key="1">
    <source>
        <dbReference type="PIRSR" id="PIRSR605019-1"/>
    </source>
</evidence>
<feature type="binding site" evidence="1">
    <location>
        <position position="297"/>
    </location>
    <ligand>
        <name>Zn(2+)</name>
        <dbReference type="ChEBI" id="CHEBI:29105"/>
    </ligand>
</feature>
<dbReference type="GO" id="GO:0046872">
    <property type="term" value="F:metal ion binding"/>
    <property type="evidence" value="ECO:0007669"/>
    <property type="project" value="UniProtKB-KW"/>
</dbReference>
<accession>A0A840RS36</accession>
<dbReference type="Proteomes" id="UP000571084">
    <property type="component" value="Unassembled WGS sequence"/>
</dbReference>
<comment type="caution">
    <text evidence="2">The sequence shown here is derived from an EMBL/GenBank/DDBJ whole genome shotgun (WGS) entry which is preliminary data.</text>
</comment>
<keyword evidence="3" id="KW-1185">Reference proteome</keyword>
<keyword evidence="1" id="KW-0479">Metal-binding</keyword>
<dbReference type="Pfam" id="PF03352">
    <property type="entry name" value="Adenine_glyco"/>
    <property type="match status" value="1"/>
</dbReference>
<name>A0A840RS36_9BURK</name>
<dbReference type="GO" id="GO:0006284">
    <property type="term" value="P:base-excision repair"/>
    <property type="evidence" value="ECO:0007669"/>
    <property type="project" value="InterPro"/>
</dbReference>
<dbReference type="GO" id="GO:0008725">
    <property type="term" value="F:DNA-3-methyladenine glycosylase activity"/>
    <property type="evidence" value="ECO:0007669"/>
    <property type="project" value="InterPro"/>
</dbReference>
<evidence type="ECO:0000313" key="3">
    <source>
        <dbReference type="Proteomes" id="UP000571084"/>
    </source>
</evidence>
<proteinExistence type="predicted"/>
<feature type="binding site" evidence="1">
    <location>
        <position position="139"/>
    </location>
    <ligand>
        <name>Zn(2+)</name>
        <dbReference type="ChEBI" id="CHEBI:29105"/>
    </ligand>
</feature>
<dbReference type="PANTHER" id="PTHR30037">
    <property type="entry name" value="DNA-3-METHYLADENINE GLYCOSYLASE 1"/>
    <property type="match status" value="1"/>
</dbReference>
<dbReference type="InterPro" id="IPR005019">
    <property type="entry name" value="Adenine_glyco"/>
</dbReference>
<dbReference type="InterPro" id="IPR011257">
    <property type="entry name" value="DNA_glycosylase"/>
</dbReference>
<organism evidence="2 3">
    <name type="scientific">Glaciimonas immobilis</name>
    <dbReference type="NCBI Taxonomy" id="728004"/>
    <lineage>
        <taxon>Bacteria</taxon>
        <taxon>Pseudomonadati</taxon>
        <taxon>Pseudomonadota</taxon>
        <taxon>Betaproteobacteria</taxon>
        <taxon>Burkholderiales</taxon>
        <taxon>Oxalobacteraceae</taxon>
        <taxon>Glaciimonas</taxon>
    </lineage>
</organism>
<feature type="binding site" evidence="1">
    <location>
        <position position="125"/>
    </location>
    <ligand>
        <name>Zn(2+)</name>
        <dbReference type="ChEBI" id="CHEBI:29105"/>
    </ligand>
</feature>
<dbReference type="SUPFAM" id="SSF48150">
    <property type="entry name" value="DNA-glycosylase"/>
    <property type="match status" value="1"/>
</dbReference>
<gene>
    <name evidence="2" type="ORF">HNR39_001804</name>
</gene>